<reference evidence="3 4" key="1">
    <citation type="submission" date="2019-03" db="EMBL/GenBank/DDBJ databases">
        <title>Genomic Encyclopedia of Type Strains, Phase IV (KMG-IV): sequencing the most valuable type-strain genomes for metagenomic binning, comparative biology and taxonomic classification.</title>
        <authorList>
            <person name="Goeker M."/>
        </authorList>
    </citation>
    <scope>NUCLEOTIDE SEQUENCE [LARGE SCALE GENOMIC DNA]</scope>
    <source>
        <strain evidence="3 4">DSM 29489</strain>
    </source>
</reference>
<proteinExistence type="predicted"/>
<evidence type="ECO:0000256" key="1">
    <source>
        <dbReference type="ARBA" id="ARBA00022723"/>
    </source>
</evidence>
<accession>A0A4R3K901</accession>
<dbReference type="CDD" id="cd00429">
    <property type="entry name" value="RPE"/>
    <property type="match status" value="1"/>
</dbReference>
<dbReference type="EMBL" id="SLZZ01000008">
    <property type="protein sequence ID" value="TCS79430.1"/>
    <property type="molecule type" value="Genomic_DNA"/>
</dbReference>
<dbReference type="OrthoDB" id="1645589at2"/>
<dbReference type="PANTHER" id="PTHR11749">
    <property type="entry name" value="RIBULOSE-5-PHOSPHATE-3-EPIMERASE"/>
    <property type="match status" value="1"/>
</dbReference>
<evidence type="ECO:0000256" key="2">
    <source>
        <dbReference type="ARBA" id="ARBA00023235"/>
    </source>
</evidence>
<dbReference type="Gene3D" id="3.20.20.70">
    <property type="entry name" value="Aldolase class I"/>
    <property type="match status" value="1"/>
</dbReference>
<dbReference type="SUPFAM" id="SSF51366">
    <property type="entry name" value="Ribulose-phoshate binding barrel"/>
    <property type="match status" value="1"/>
</dbReference>
<comment type="caution">
    <text evidence="3">The sequence shown here is derived from an EMBL/GenBank/DDBJ whole genome shotgun (WGS) entry which is preliminary data.</text>
</comment>
<name>A0A4R3K901_9FIRM</name>
<sequence length="223" mass="24493">MFTISPSLYSADLLNIRQVLRSLEGFEHLHLDVDDGNFVRGISFGMDVIEGVAECTDIPLDAHLEVLNPMDYVAPLARAGVELICAHVEVLDFPSLFLSSVHRYGKKAGLALNIKTPIAYIEPYADQLDQLILVSCEADVDGLPFRRGVLKKLSEARLKLEEHTKIWVDGGVNKSNLRSVVDAGADGVVLGRAVFGSENPVDTYVQLLELGRGYEKERDSNAV</sequence>
<dbReference type="InterPro" id="IPR000056">
    <property type="entry name" value="Ribul_P_3_epim-like"/>
</dbReference>
<organism evidence="3 4">
    <name type="scientific">Muricomes intestini</name>
    <dbReference type="NCBI Taxonomy" id="1796634"/>
    <lineage>
        <taxon>Bacteria</taxon>
        <taxon>Bacillati</taxon>
        <taxon>Bacillota</taxon>
        <taxon>Clostridia</taxon>
        <taxon>Lachnospirales</taxon>
        <taxon>Lachnospiraceae</taxon>
        <taxon>Muricomes</taxon>
    </lineage>
</organism>
<protein>
    <submittedName>
        <fullName evidence="3">Ribulose-phosphate 3-epimerase</fullName>
    </submittedName>
</protein>
<keyword evidence="2" id="KW-0413">Isomerase</keyword>
<dbReference type="Pfam" id="PF00834">
    <property type="entry name" value="Ribul_P_3_epim"/>
    <property type="match status" value="1"/>
</dbReference>
<keyword evidence="1" id="KW-0479">Metal-binding</keyword>
<dbReference type="InterPro" id="IPR011060">
    <property type="entry name" value="RibuloseP-bd_barrel"/>
</dbReference>
<dbReference type="InterPro" id="IPR013785">
    <property type="entry name" value="Aldolase_TIM"/>
</dbReference>
<dbReference type="GO" id="GO:0005975">
    <property type="term" value="P:carbohydrate metabolic process"/>
    <property type="evidence" value="ECO:0007669"/>
    <property type="project" value="InterPro"/>
</dbReference>
<dbReference type="GO" id="GO:0046872">
    <property type="term" value="F:metal ion binding"/>
    <property type="evidence" value="ECO:0007669"/>
    <property type="project" value="UniProtKB-KW"/>
</dbReference>
<gene>
    <name evidence="3" type="ORF">EDD59_10810</name>
</gene>
<keyword evidence="4" id="KW-1185">Reference proteome</keyword>
<dbReference type="Proteomes" id="UP000295726">
    <property type="component" value="Unassembled WGS sequence"/>
</dbReference>
<dbReference type="GO" id="GO:0016857">
    <property type="term" value="F:racemase and epimerase activity, acting on carbohydrates and derivatives"/>
    <property type="evidence" value="ECO:0007669"/>
    <property type="project" value="InterPro"/>
</dbReference>
<evidence type="ECO:0000313" key="4">
    <source>
        <dbReference type="Proteomes" id="UP000295726"/>
    </source>
</evidence>
<dbReference type="AlphaFoldDB" id="A0A4R3K901"/>
<evidence type="ECO:0000313" key="3">
    <source>
        <dbReference type="EMBL" id="TCS79430.1"/>
    </source>
</evidence>
<dbReference type="RefSeq" id="WP_132380385.1">
    <property type="nucleotide sequence ID" value="NZ_DAIQXH010000081.1"/>
</dbReference>